<dbReference type="PANTHER" id="PTHR30290:SF64">
    <property type="entry name" value="ABC TRANSPORTER PERIPLASMIC BINDING PROTEIN"/>
    <property type="match status" value="1"/>
</dbReference>
<keyword evidence="3 4" id="KW-0732">Signal</keyword>
<dbReference type="OrthoDB" id="9803988at2"/>
<dbReference type="PIRSF" id="PIRSF002741">
    <property type="entry name" value="MppA"/>
    <property type="match status" value="1"/>
</dbReference>
<dbReference type="RefSeq" id="WP_127748763.1">
    <property type="nucleotide sequence ID" value="NZ_CP033219.1"/>
</dbReference>
<dbReference type="GO" id="GO:0043190">
    <property type="term" value="C:ATP-binding cassette (ABC) transporter complex"/>
    <property type="evidence" value="ECO:0007669"/>
    <property type="project" value="InterPro"/>
</dbReference>
<dbReference type="KEGG" id="sedi:EBB79_10180"/>
<comment type="subcellular location">
    <subcellularLocation>
        <location evidence="1">Periplasm</location>
    </subcellularLocation>
</comment>
<dbReference type="InterPro" id="IPR039424">
    <property type="entry name" value="SBP_5"/>
</dbReference>
<accession>A0A3T0N2G3</accession>
<evidence type="ECO:0000313" key="7">
    <source>
        <dbReference type="Proteomes" id="UP000283063"/>
    </source>
</evidence>
<evidence type="ECO:0000256" key="2">
    <source>
        <dbReference type="ARBA" id="ARBA00005695"/>
    </source>
</evidence>
<dbReference type="SUPFAM" id="SSF53850">
    <property type="entry name" value="Periplasmic binding protein-like II"/>
    <property type="match status" value="1"/>
</dbReference>
<dbReference type="EMBL" id="CP033219">
    <property type="protein sequence ID" value="AZV78205.1"/>
    <property type="molecule type" value="Genomic_DNA"/>
</dbReference>
<dbReference type="PANTHER" id="PTHR30290">
    <property type="entry name" value="PERIPLASMIC BINDING COMPONENT OF ABC TRANSPORTER"/>
    <property type="match status" value="1"/>
</dbReference>
<dbReference type="InterPro" id="IPR000914">
    <property type="entry name" value="SBP_5_dom"/>
</dbReference>
<dbReference type="GO" id="GO:0042884">
    <property type="term" value="P:microcin transport"/>
    <property type="evidence" value="ECO:0007669"/>
    <property type="project" value="TreeGrafter"/>
</dbReference>
<keyword evidence="7" id="KW-1185">Reference proteome</keyword>
<dbReference type="Proteomes" id="UP000283063">
    <property type="component" value="Chromosome"/>
</dbReference>
<evidence type="ECO:0000256" key="3">
    <source>
        <dbReference type="ARBA" id="ARBA00022729"/>
    </source>
</evidence>
<evidence type="ECO:0000256" key="4">
    <source>
        <dbReference type="SAM" id="SignalP"/>
    </source>
</evidence>
<feature type="signal peptide" evidence="4">
    <location>
        <begin position="1"/>
        <end position="27"/>
    </location>
</feature>
<organism evidence="6 7">
    <name type="scientific">Parasedimentitalea marina</name>
    <dbReference type="NCBI Taxonomy" id="2483033"/>
    <lineage>
        <taxon>Bacteria</taxon>
        <taxon>Pseudomonadati</taxon>
        <taxon>Pseudomonadota</taxon>
        <taxon>Alphaproteobacteria</taxon>
        <taxon>Rhodobacterales</taxon>
        <taxon>Paracoccaceae</taxon>
        <taxon>Parasedimentitalea</taxon>
    </lineage>
</organism>
<dbReference type="GO" id="GO:1904680">
    <property type="term" value="F:peptide transmembrane transporter activity"/>
    <property type="evidence" value="ECO:0007669"/>
    <property type="project" value="TreeGrafter"/>
</dbReference>
<sequence length="605" mass="67774">MRSVFFKKVTSTMAGITLLLSVNCAVAESAHGIAMYGEPALPPDYVSLPYAYPEAPKGGRVVFGNTGGFDSLNPFVLKGTSPWQLRFWGYESLMGRSWDEPFSLYGLLAETIETPEDRSWVEFTLRPEARFSDGSPVTVEDVIWSYETLGTVGHPRYRGFWSKVASIAQTGPQKVRIDFNTEDRELALLAGLRPILKKDQWAGKDFAESGPIEAPIGTGAYVIDASDPGRYVNLLRNPEYWGKDLAFRRGTQNFDEMRIEFFGDSTVLFEAFKVGELTAVREYNAGKWDNNYNFPAVQNGDVVKSEIPHQRPSGITGLAMNTRRSLFADWRVREALIYAFNFEYINGTITGGTQPRITSYYSNSALGMQSGPAEGDVREMLEPYANNLLPGALDGYALPVSDGTERNRKNLRTATNLLNEAGWSVQDGVLRDSQGAAFEFSVLLRQGDSEMQTVVEIYARALERLGITVTTETVDNAQYVARQKEYDFDMTHFRVDLSLSPGNEQFLYWGRDGVTQPGSRNIMGVDSPVVEALIPEMLNATSAEHFISAVRALDRVLTTGRYVIPIWQFDKGRIAHAKELHFPETLPIYGDRPQFMPTVWWYDPN</sequence>
<reference evidence="6 7" key="1">
    <citation type="submission" date="2018-10" db="EMBL/GenBank/DDBJ databases">
        <title>Parasedimentitalea marina sp. nov., a psychrophilic bacterium isolated from deep seawater of the New Britain Trench.</title>
        <authorList>
            <person name="Cao J."/>
        </authorList>
    </citation>
    <scope>NUCLEOTIDE SEQUENCE [LARGE SCALE GENOMIC DNA]</scope>
    <source>
        <strain evidence="6 7">W43</strain>
    </source>
</reference>
<gene>
    <name evidence="6" type="ORF">EBB79_10180</name>
</gene>
<evidence type="ECO:0000313" key="6">
    <source>
        <dbReference type="EMBL" id="AZV78205.1"/>
    </source>
</evidence>
<feature type="domain" description="Solute-binding protein family 5" evidence="5">
    <location>
        <begin position="105"/>
        <end position="507"/>
    </location>
</feature>
<evidence type="ECO:0000259" key="5">
    <source>
        <dbReference type="Pfam" id="PF00496"/>
    </source>
</evidence>
<dbReference type="Pfam" id="PF00496">
    <property type="entry name" value="SBP_bac_5"/>
    <property type="match status" value="1"/>
</dbReference>
<dbReference type="GO" id="GO:0015833">
    <property type="term" value="P:peptide transport"/>
    <property type="evidence" value="ECO:0007669"/>
    <property type="project" value="TreeGrafter"/>
</dbReference>
<name>A0A3T0N2G3_9RHOB</name>
<comment type="similarity">
    <text evidence="2">Belongs to the bacterial solute-binding protein 5 family.</text>
</comment>
<evidence type="ECO:0000256" key="1">
    <source>
        <dbReference type="ARBA" id="ARBA00004418"/>
    </source>
</evidence>
<dbReference type="Gene3D" id="3.40.190.10">
    <property type="entry name" value="Periplasmic binding protein-like II"/>
    <property type="match status" value="1"/>
</dbReference>
<dbReference type="GO" id="GO:0030288">
    <property type="term" value="C:outer membrane-bounded periplasmic space"/>
    <property type="evidence" value="ECO:0007669"/>
    <property type="project" value="TreeGrafter"/>
</dbReference>
<dbReference type="InterPro" id="IPR030678">
    <property type="entry name" value="Peptide/Ni-bd"/>
</dbReference>
<dbReference type="AlphaFoldDB" id="A0A3T0N2G3"/>
<dbReference type="CDD" id="cd08497">
    <property type="entry name" value="MbnE-like"/>
    <property type="match status" value="1"/>
</dbReference>
<feature type="chain" id="PRO_5019114593" evidence="4">
    <location>
        <begin position="28"/>
        <end position="605"/>
    </location>
</feature>
<dbReference type="Gene3D" id="3.10.105.10">
    <property type="entry name" value="Dipeptide-binding Protein, Domain 3"/>
    <property type="match status" value="1"/>
</dbReference>
<proteinExistence type="inferred from homology"/>
<protein>
    <submittedName>
        <fullName evidence="6">ABC transporter substrate-binding protein</fullName>
    </submittedName>
</protein>